<comment type="similarity">
    <text evidence="2">Belongs to the SID1 family.</text>
</comment>
<feature type="transmembrane region" description="Helical" evidence="8">
    <location>
        <begin position="367"/>
        <end position="390"/>
    </location>
</feature>
<feature type="transmembrane region" description="Helical" evidence="8">
    <location>
        <begin position="666"/>
        <end position="685"/>
    </location>
</feature>
<feature type="transmembrane region" description="Helical" evidence="8">
    <location>
        <begin position="248"/>
        <end position="273"/>
    </location>
</feature>
<sequence length="752" mass="86977">MFSLNSTIEYVFIYGEGGKSSFEGVRIIVESKDAISNYPLSVVAQQKKGILSWEIPLLVQNKHSVDPIPYNLTSRTLCPSKYYKTIRFEQMDDYVTITISTISLNNITFYLELYPLQNFYIKSGESRIFNITPSEPVYYGYNFDSTNTSSSVLISVKSDSEVCMTFSIQNISCPVFDLERNIQLAGYWQTVLSQGGITVPTDEYPNGFFIVFVVNADDLDCSENSITVPNRRKLVELRIDYSITKRDYLNASFTTISVIVAFCVIYITGIVVYKFYHSRILREQSIHDQFDFNQQSINTSNQPHTSGFQEIEYKQNILYLDDDSSIDEDDIDLMHDALSDKEIIRTKLVLSVCDLARKEPKILRKKSLLYVYYLITIAIFYTAPVIQLVITYQNVLHVTGNQDLCYYNFLCSHPLFFLSDFNHVFSNLGYILFGLLFIFIVYMREKSDDSLYHNDRGFGIPQHYGLFYAMGFALMMEGILSGSYHLCPNHSNFQFDTSFMYIISVLCMVKIYQNRHPDINAQASVTFGVLAITILLALIGVLDGRLYFWVIFTIIHLLVCLALSAQIYYMGRWKFNGGVFRRMMMTMKHDARSGISYLVQPLYWRRLLLLIIGNLCNLGLTVYGNIYHKQDFATYLLLVLMSNLLLYTFFYIIMKLCHREKIMLQPLVYIILSFVTWGGALYFFISKTISWAQTPAQSRAHNRPCSTFMLNFYDYHDIWHFLSALAMFFSFMVLLTLDDDLADAHRSLIPVF</sequence>
<dbReference type="GO" id="GO:0003725">
    <property type="term" value="F:double-stranded RNA binding"/>
    <property type="evidence" value="ECO:0007669"/>
    <property type="project" value="TreeGrafter"/>
</dbReference>
<feature type="transmembrane region" description="Helical" evidence="8">
    <location>
        <begin position="424"/>
        <end position="443"/>
    </location>
</feature>
<proteinExistence type="inferred from homology"/>
<keyword evidence="4" id="KW-0732">Signal</keyword>
<evidence type="ECO:0000256" key="1">
    <source>
        <dbReference type="ARBA" id="ARBA00004141"/>
    </source>
</evidence>
<evidence type="ECO:0000313" key="9">
    <source>
        <dbReference type="Proteomes" id="UP000695007"/>
    </source>
</evidence>
<dbReference type="GeneID" id="105360139"/>
<keyword evidence="5 8" id="KW-1133">Transmembrane helix</keyword>
<dbReference type="GO" id="GO:0005886">
    <property type="term" value="C:plasma membrane"/>
    <property type="evidence" value="ECO:0007669"/>
    <property type="project" value="TreeGrafter"/>
</dbReference>
<dbReference type="Pfam" id="PF13965">
    <property type="entry name" value="SID-1_RNA_chan"/>
    <property type="match status" value="1"/>
</dbReference>
<keyword evidence="7" id="KW-0325">Glycoprotein</keyword>
<evidence type="ECO:0000256" key="5">
    <source>
        <dbReference type="ARBA" id="ARBA00022989"/>
    </source>
</evidence>
<keyword evidence="6 8" id="KW-0472">Membrane</keyword>
<keyword evidence="3 8" id="KW-0812">Transmembrane</keyword>
<feature type="transmembrane region" description="Helical" evidence="8">
    <location>
        <begin position="548"/>
        <end position="571"/>
    </location>
</feature>
<comment type="subcellular location">
    <subcellularLocation>
        <location evidence="1">Membrane</location>
        <topology evidence="1">Multi-pass membrane protein</topology>
    </subcellularLocation>
</comment>
<feature type="transmembrane region" description="Helical" evidence="8">
    <location>
        <begin position="524"/>
        <end position="542"/>
    </location>
</feature>
<evidence type="ECO:0000256" key="7">
    <source>
        <dbReference type="ARBA" id="ARBA00023180"/>
    </source>
</evidence>
<evidence type="ECO:0000256" key="6">
    <source>
        <dbReference type="ARBA" id="ARBA00023136"/>
    </source>
</evidence>
<evidence type="ECO:0000313" key="10">
    <source>
        <dbReference type="RefSeq" id="XP_011495242.1"/>
    </source>
</evidence>
<dbReference type="PANTHER" id="PTHR12185">
    <property type="entry name" value="SID1 TRANSMEMBRANE FAMILY MEMEBER"/>
    <property type="match status" value="1"/>
</dbReference>
<dbReference type="InterPro" id="IPR025958">
    <property type="entry name" value="SID1_TM_fam"/>
</dbReference>
<feature type="transmembrane region" description="Helical" evidence="8">
    <location>
        <begin position="464"/>
        <end position="486"/>
    </location>
</feature>
<evidence type="ECO:0000256" key="2">
    <source>
        <dbReference type="ARBA" id="ARBA00006618"/>
    </source>
</evidence>
<dbReference type="Proteomes" id="UP000695007">
    <property type="component" value="Unplaced"/>
</dbReference>
<gene>
    <name evidence="10" type="primary">LOC105360139</name>
</gene>
<evidence type="ECO:0000256" key="3">
    <source>
        <dbReference type="ARBA" id="ARBA00022692"/>
    </source>
</evidence>
<feature type="transmembrane region" description="Helical" evidence="8">
    <location>
        <begin position="718"/>
        <end position="737"/>
    </location>
</feature>
<protein>
    <submittedName>
        <fullName evidence="10">SID1 transmembrane family member 1-like</fullName>
    </submittedName>
</protein>
<dbReference type="RefSeq" id="XP_011495242.1">
    <property type="nucleotide sequence ID" value="XM_011496940.1"/>
</dbReference>
<organism evidence="9 10">
    <name type="scientific">Ceratosolen solmsi marchali</name>
    <dbReference type="NCBI Taxonomy" id="326594"/>
    <lineage>
        <taxon>Eukaryota</taxon>
        <taxon>Metazoa</taxon>
        <taxon>Ecdysozoa</taxon>
        <taxon>Arthropoda</taxon>
        <taxon>Hexapoda</taxon>
        <taxon>Insecta</taxon>
        <taxon>Pterygota</taxon>
        <taxon>Neoptera</taxon>
        <taxon>Endopterygota</taxon>
        <taxon>Hymenoptera</taxon>
        <taxon>Apocrita</taxon>
        <taxon>Proctotrupomorpha</taxon>
        <taxon>Chalcidoidea</taxon>
        <taxon>Agaonidae</taxon>
        <taxon>Agaoninae</taxon>
        <taxon>Ceratosolen</taxon>
    </lineage>
</organism>
<accession>A0AAJ6VLJ0</accession>
<evidence type="ECO:0000256" key="4">
    <source>
        <dbReference type="ARBA" id="ARBA00022729"/>
    </source>
</evidence>
<dbReference type="KEGG" id="csol:105360139"/>
<feature type="transmembrane region" description="Helical" evidence="8">
    <location>
        <begin position="632"/>
        <end position="654"/>
    </location>
</feature>
<dbReference type="GO" id="GO:0051033">
    <property type="term" value="F:RNA transmembrane transporter activity"/>
    <property type="evidence" value="ECO:0007669"/>
    <property type="project" value="TreeGrafter"/>
</dbReference>
<evidence type="ECO:0000256" key="8">
    <source>
        <dbReference type="SAM" id="Phobius"/>
    </source>
</evidence>
<reference evidence="10" key="1">
    <citation type="submission" date="2025-08" db="UniProtKB">
        <authorList>
            <consortium name="RefSeq"/>
        </authorList>
    </citation>
    <scope>IDENTIFICATION</scope>
</reference>
<name>A0AAJ6VLJ0_9HYME</name>
<dbReference type="GO" id="GO:0005764">
    <property type="term" value="C:lysosome"/>
    <property type="evidence" value="ECO:0007669"/>
    <property type="project" value="TreeGrafter"/>
</dbReference>
<dbReference type="AlphaFoldDB" id="A0AAJ6VLJ0"/>
<keyword evidence="9" id="KW-1185">Reference proteome</keyword>
<feature type="transmembrane region" description="Helical" evidence="8">
    <location>
        <begin position="607"/>
        <end position="626"/>
    </location>
</feature>
<dbReference type="PANTHER" id="PTHR12185:SF14">
    <property type="entry name" value="CHOLESTEROL UPTAKE PROTEIN 1"/>
    <property type="match status" value="1"/>
</dbReference>